<name>A0A382LAB1_9ZZZZ</name>
<evidence type="ECO:0000313" key="1">
    <source>
        <dbReference type="EMBL" id="SVC33579.1"/>
    </source>
</evidence>
<organism evidence="1">
    <name type="scientific">marine metagenome</name>
    <dbReference type="NCBI Taxonomy" id="408172"/>
    <lineage>
        <taxon>unclassified sequences</taxon>
        <taxon>metagenomes</taxon>
        <taxon>ecological metagenomes</taxon>
    </lineage>
</organism>
<dbReference type="AlphaFoldDB" id="A0A382LAB1"/>
<reference evidence="1" key="1">
    <citation type="submission" date="2018-05" db="EMBL/GenBank/DDBJ databases">
        <authorList>
            <person name="Lanie J.A."/>
            <person name="Ng W.-L."/>
            <person name="Kazmierczak K.M."/>
            <person name="Andrzejewski T.M."/>
            <person name="Davidsen T.M."/>
            <person name="Wayne K.J."/>
            <person name="Tettelin H."/>
            <person name="Glass J.I."/>
            <person name="Rusch D."/>
            <person name="Podicherti R."/>
            <person name="Tsui H.-C.T."/>
            <person name="Winkler M.E."/>
        </authorList>
    </citation>
    <scope>NUCLEOTIDE SEQUENCE</scope>
</reference>
<dbReference type="EMBL" id="UINC01085744">
    <property type="protein sequence ID" value="SVC33579.1"/>
    <property type="molecule type" value="Genomic_DNA"/>
</dbReference>
<accession>A0A382LAB1</accession>
<proteinExistence type="predicted"/>
<protein>
    <submittedName>
        <fullName evidence="1">Uncharacterized protein</fullName>
    </submittedName>
</protein>
<sequence>MKPKIRLKISDVQIVHQEILSRNQEDLEKVKRQKREWYHRNKKKVLKQQKTSEKKKQYIKEWYLKNRQEKIQKSLQWTK</sequence>
<gene>
    <name evidence="1" type="ORF">METZ01_LOCUS286433</name>
</gene>
<feature type="non-terminal residue" evidence="1">
    <location>
        <position position="79"/>
    </location>
</feature>